<sequence length="133" mass="14923">MITIRQIEVPAHNGKLKNPTARIHPIPIFTQGRGSQEPDPAYFPKCANQLYGLRKPQNERDYQMLAYLSTFYNIQQEAADASKSGEKNFVQGHGGLPTKILQPLRSETGTTAPTQAPDPIRWLPARNLWANLN</sequence>
<name>A0AAJ0HWB1_9PEZI</name>
<protein>
    <submittedName>
        <fullName evidence="1">Uncharacterized protein</fullName>
    </submittedName>
</protein>
<comment type="caution">
    <text evidence="1">The sequence shown here is derived from an EMBL/GenBank/DDBJ whole genome shotgun (WGS) entry which is preliminary data.</text>
</comment>
<proteinExistence type="predicted"/>
<evidence type="ECO:0000313" key="2">
    <source>
        <dbReference type="Proteomes" id="UP001275084"/>
    </source>
</evidence>
<reference evidence="1" key="1">
    <citation type="journal article" date="2023" name="Mol. Phylogenet. Evol.">
        <title>Genome-scale phylogeny and comparative genomics of the fungal order Sordariales.</title>
        <authorList>
            <person name="Hensen N."/>
            <person name="Bonometti L."/>
            <person name="Westerberg I."/>
            <person name="Brannstrom I.O."/>
            <person name="Guillou S."/>
            <person name="Cros-Aarteil S."/>
            <person name="Calhoun S."/>
            <person name="Haridas S."/>
            <person name="Kuo A."/>
            <person name="Mondo S."/>
            <person name="Pangilinan J."/>
            <person name="Riley R."/>
            <person name="LaButti K."/>
            <person name="Andreopoulos B."/>
            <person name="Lipzen A."/>
            <person name="Chen C."/>
            <person name="Yan M."/>
            <person name="Daum C."/>
            <person name="Ng V."/>
            <person name="Clum A."/>
            <person name="Steindorff A."/>
            <person name="Ohm R.A."/>
            <person name="Martin F."/>
            <person name="Silar P."/>
            <person name="Natvig D.O."/>
            <person name="Lalanne C."/>
            <person name="Gautier V."/>
            <person name="Ament-Velasquez S.L."/>
            <person name="Kruys A."/>
            <person name="Hutchinson M.I."/>
            <person name="Powell A.J."/>
            <person name="Barry K."/>
            <person name="Miller A.N."/>
            <person name="Grigoriev I.V."/>
            <person name="Debuchy R."/>
            <person name="Gladieux P."/>
            <person name="Hiltunen Thoren M."/>
            <person name="Johannesson H."/>
        </authorList>
    </citation>
    <scope>NUCLEOTIDE SEQUENCE</scope>
    <source>
        <strain evidence="1">CBS 955.72</strain>
    </source>
</reference>
<dbReference type="AlphaFoldDB" id="A0AAJ0HWB1"/>
<reference evidence="1" key="2">
    <citation type="submission" date="2023-06" db="EMBL/GenBank/DDBJ databases">
        <authorList>
            <consortium name="Lawrence Berkeley National Laboratory"/>
            <person name="Haridas S."/>
            <person name="Hensen N."/>
            <person name="Bonometti L."/>
            <person name="Westerberg I."/>
            <person name="Brannstrom I.O."/>
            <person name="Guillou S."/>
            <person name="Cros-Aarteil S."/>
            <person name="Calhoun S."/>
            <person name="Kuo A."/>
            <person name="Mondo S."/>
            <person name="Pangilinan J."/>
            <person name="Riley R."/>
            <person name="Labutti K."/>
            <person name="Andreopoulos B."/>
            <person name="Lipzen A."/>
            <person name="Chen C."/>
            <person name="Yanf M."/>
            <person name="Daum C."/>
            <person name="Ng V."/>
            <person name="Clum A."/>
            <person name="Steindorff A."/>
            <person name="Ohm R."/>
            <person name="Martin F."/>
            <person name="Silar P."/>
            <person name="Natvig D."/>
            <person name="Lalanne C."/>
            <person name="Gautier V."/>
            <person name="Ament-Velasquez S.L."/>
            <person name="Kruys A."/>
            <person name="Hutchinson M.I."/>
            <person name="Powell A.J."/>
            <person name="Barry K."/>
            <person name="Miller A.N."/>
            <person name="Grigoriev I.V."/>
            <person name="Debuchy R."/>
            <person name="Gladieux P."/>
            <person name="Thoren M.H."/>
            <person name="Johannesson H."/>
        </authorList>
    </citation>
    <scope>NUCLEOTIDE SEQUENCE</scope>
    <source>
        <strain evidence="1">CBS 955.72</strain>
    </source>
</reference>
<dbReference type="Proteomes" id="UP001275084">
    <property type="component" value="Unassembled WGS sequence"/>
</dbReference>
<organism evidence="1 2">
    <name type="scientific">Lasiosphaeria hispida</name>
    <dbReference type="NCBI Taxonomy" id="260671"/>
    <lineage>
        <taxon>Eukaryota</taxon>
        <taxon>Fungi</taxon>
        <taxon>Dikarya</taxon>
        <taxon>Ascomycota</taxon>
        <taxon>Pezizomycotina</taxon>
        <taxon>Sordariomycetes</taxon>
        <taxon>Sordariomycetidae</taxon>
        <taxon>Sordariales</taxon>
        <taxon>Lasiosphaeriaceae</taxon>
        <taxon>Lasiosphaeria</taxon>
    </lineage>
</organism>
<gene>
    <name evidence="1" type="ORF">B0T25DRAFT_513852</name>
</gene>
<keyword evidence="2" id="KW-1185">Reference proteome</keyword>
<evidence type="ECO:0000313" key="1">
    <source>
        <dbReference type="EMBL" id="KAK3363998.1"/>
    </source>
</evidence>
<accession>A0AAJ0HWB1</accession>
<dbReference type="EMBL" id="JAUIQD010000001">
    <property type="protein sequence ID" value="KAK3363998.1"/>
    <property type="molecule type" value="Genomic_DNA"/>
</dbReference>